<organism evidence="1 2">
    <name type="scientific">Enterococcus casseliflavus</name>
    <name type="common">Enterococcus flavescens</name>
    <dbReference type="NCBI Taxonomy" id="37734"/>
    <lineage>
        <taxon>Bacteria</taxon>
        <taxon>Bacillati</taxon>
        <taxon>Bacillota</taxon>
        <taxon>Bacilli</taxon>
        <taxon>Lactobacillales</taxon>
        <taxon>Enterococcaceae</taxon>
        <taxon>Enterococcus</taxon>
    </lineage>
</organism>
<evidence type="ECO:0000313" key="2">
    <source>
        <dbReference type="Proteomes" id="UP000286288"/>
    </source>
</evidence>
<dbReference type="Proteomes" id="UP000286288">
    <property type="component" value="Unassembled WGS sequence"/>
</dbReference>
<reference evidence="1 2" key="1">
    <citation type="submission" date="2018-08" db="EMBL/GenBank/DDBJ databases">
        <title>A genome reference for cultivated species of the human gut microbiota.</title>
        <authorList>
            <person name="Zou Y."/>
            <person name="Xue W."/>
            <person name="Luo G."/>
        </authorList>
    </citation>
    <scope>NUCLEOTIDE SEQUENCE [LARGE SCALE GENOMIC DNA]</scope>
    <source>
        <strain evidence="1 2">AF48-16</strain>
    </source>
</reference>
<gene>
    <name evidence="1" type="ORF">DW084_15610</name>
</gene>
<sequence length="105" mass="12421">MYSDIWQLEPSVYYLKGRVREYKESTKSTSFTMKQSEKDALTQEYQAQQEKMRTLLKTYLIDGEIQPSKHSLIPQEIRRTFLKWFAQGILSNGGVFTNEFGERLE</sequence>
<evidence type="ECO:0000313" key="1">
    <source>
        <dbReference type="EMBL" id="RHK04834.1"/>
    </source>
</evidence>
<accession>A0A415EP51</accession>
<protein>
    <submittedName>
        <fullName evidence="1">DUF2397 family protein</fullName>
    </submittedName>
</protein>
<name>A0A415EP51_ENTCA</name>
<comment type="caution">
    <text evidence="1">The sequence shown here is derived from an EMBL/GenBank/DDBJ whole genome shotgun (WGS) entry which is preliminary data.</text>
</comment>
<dbReference type="EMBL" id="QRMZ01000025">
    <property type="protein sequence ID" value="RHK04834.1"/>
    <property type="molecule type" value="Genomic_DNA"/>
</dbReference>
<dbReference type="AlphaFoldDB" id="A0A415EP51"/>
<proteinExistence type="predicted"/>